<evidence type="ECO:0000313" key="2">
    <source>
        <dbReference type="Proteomes" id="UP000198775"/>
    </source>
</evidence>
<accession>A0A1H8WA46</accession>
<evidence type="ECO:0000313" key="1">
    <source>
        <dbReference type="EMBL" id="SEP24277.1"/>
    </source>
</evidence>
<proteinExistence type="predicted"/>
<keyword evidence="2" id="KW-1185">Reference proteome</keyword>
<protein>
    <submittedName>
        <fullName evidence="1">Uncharacterized protein</fullName>
    </submittedName>
</protein>
<dbReference type="Proteomes" id="UP000198775">
    <property type="component" value="Unassembled WGS sequence"/>
</dbReference>
<reference evidence="2" key="1">
    <citation type="submission" date="2016-10" db="EMBL/GenBank/DDBJ databases">
        <authorList>
            <person name="Varghese N."/>
            <person name="Submissions S."/>
        </authorList>
    </citation>
    <scope>NUCLEOTIDE SEQUENCE [LARGE SCALE GENOMIC DNA]</scope>
    <source>
        <strain evidence="2">IBRC-M 10043</strain>
    </source>
</reference>
<dbReference type="AlphaFoldDB" id="A0A1H8WA46"/>
<sequence>MSLRKSVVRIPVWFASSLLYSHILLKAGYLFSQFSSSQCPLIFQKLNDVSPSGGPEGMIELGQDIF</sequence>
<gene>
    <name evidence="1" type="ORF">SAMN05216388_105215</name>
</gene>
<organism evidence="1 2">
    <name type="scientific">Halorientalis persicus</name>
    <dbReference type="NCBI Taxonomy" id="1367881"/>
    <lineage>
        <taxon>Archaea</taxon>
        <taxon>Methanobacteriati</taxon>
        <taxon>Methanobacteriota</taxon>
        <taxon>Stenosarchaea group</taxon>
        <taxon>Halobacteria</taxon>
        <taxon>Halobacteriales</taxon>
        <taxon>Haloarculaceae</taxon>
        <taxon>Halorientalis</taxon>
    </lineage>
</organism>
<name>A0A1H8WA46_9EURY</name>
<dbReference type="EMBL" id="FOCX01000052">
    <property type="protein sequence ID" value="SEP24277.1"/>
    <property type="molecule type" value="Genomic_DNA"/>
</dbReference>